<dbReference type="STRING" id="447595.SAMN05660826_01683"/>
<keyword evidence="2" id="KW-1185">Reference proteome</keyword>
<protein>
    <recommendedName>
        <fullName evidence="3">Iron-only hydrogenase system regulator</fullName>
    </recommendedName>
</protein>
<dbReference type="EMBL" id="FRCR01000009">
    <property type="protein sequence ID" value="SHM68295.1"/>
    <property type="molecule type" value="Genomic_DNA"/>
</dbReference>
<dbReference type="RefSeq" id="WP_073257463.1">
    <property type="nucleotide sequence ID" value="NZ_FRCR01000009.1"/>
</dbReference>
<dbReference type="AlphaFoldDB" id="A0A1M7KSF5"/>
<gene>
    <name evidence="1" type="ORF">SAMN05660826_01683</name>
</gene>
<dbReference type="InterPro" id="IPR023860">
    <property type="entry name" value="FeFe-hyd_TM1266"/>
</dbReference>
<dbReference type="Proteomes" id="UP000184375">
    <property type="component" value="Unassembled WGS sequence"/>
</dbReference>
<evidence type="ECO:0000313" key="1">
    <source>
        <dbReference type="EMBL" id="SHM68295.1"/>
    </source>
</evidence>
<proteinExistence type="predicted"/>
<dbReference type="Pfam" id="PF21699">
    <property type="entry name" value="TM1266-like"/>
    <property type="match status" value="1"/>
</dbReference>
<dbReference type="Gene3D" id="3.30.70.1150">
    <property type="entry name" value="ACT-like. Chain A, domain 2"/>
    <property type="match status" value="1"/>
</dbReference>
<dbReference type="OrthoDB" id="1121298at2"/>
<evidence type="ECO:0000313" key="2">
    <source>
        <dbReference type="Proteomes" id="UP000184375"/>
    </source>
</evidence>
<dbReference type="InterPro" id="IPR027271">
    <property type="entry name" value="Acetolactate_synth/TF_NikR_C"/>
</dbReference>
<accession>A0A1M7KSF5</accession>
<evidence type="ECO:0008006" key="3">
    <source>
        <dbReference type="Google" id="ProtNLM"/>
    </source>
</evidence>
<reference evidence="2" key="1">
    <citation type="submission" date="2016-11" db="EMBL/GenBank/DDBJ databases">
        <authorList>
            <person name="Varghese N."/>
            <person name="Submissions S."/>
        </authorList>
    </citation>
    <scope>NUCLEOTIDE SEQUENCE [LARGE SCALE GENOMIC DNA]</scope>
    <source>
        <strain evidence="2">DSM 18802</strain>
    </source>
</reference>
<sequence length="85" mass="9633">MDCKTIMAILVDNRTHSAPKVQEILTKYGCNIKVRLGLHEVDERHCSDEGLIILQLCGSEEDIQNLEKELNSLERVKAKKITLSL</sequence>
<organism evidence="1 2">
    <name type="scientific">Caldanaerovirga acetigignens</name>
    <dbReference type="NCBI Taxonomy" id="447595"/>
    <lineage>
        <taxon>Bacteria</taxon>
        <taxon>Bacillati</taxon>
        <taxon>Bacillota</taxon>
        <taxon>Clostridia</taxon>
        <taxon>Thermosediminibacterales</taxon>
        <taxon>Thermosediminibacteraceae</taxon>
        <taxon>Caldanaerovirga</taxon>
    </lineage>
</organism>
<name>A0A1M7KSF5_9FIRM</name>
<dbReference type="InterPro" id="IPR045865">
    <property type="entry name" value="ACT-like_dom_sf"/>
</dbReference>
<dbReference type="SUPFAM" id="SSF55021">
    <property type="entry name" value="ACT-like"/>
    <property type="match status" value="1"/>
</dbReference>